<dbReference type="Gene3D" id="2.60.40.60">
    <property type="entry name" value="Cadherins"/>
    <property type="match status" value="10"/>
</dbReference>
<feature type="domain" description="Cadherin" evidence="12">
    <location>
        <begin position="580"/>
        <end position="680"/>
    </location>
</feature>
<feature type="domain" description="Cadherin" evidence="12">
    <location>
        <begin position="699"/>
        <end position="782"/>
    </location>
</feature>
<dbReference type="GO" id="GO:0005509">
    <property type="term" value="F:calcium ion binding"/>
    <property type="evidence" value="ECO:0007669"/>
    <property type="project" value="UniProtKB-UniRule"/>
</dbReference>
<dbReference type="SUPFAM" id="SSF49313">
    <property type="entry name" value="Cadherin-like"/>
    <property type="match status" value="10"/>
</dbReference>
<organism evidence="13 14">
    <name type="scientific">Neomonachus schauinslandi</name>
    <name type="common">Hawaiian monk seal</name>
    <name type="synonym">Monachus schauinslandi</name>
    <dbReference type="NCBI Taxonomy" id="29088"/>
    <lineage>
        <taxon>Eukaryota</taxon>
        <taxon>Metazoa</taxon>
        <taxon>Chordata</taxon>
        <taxon>Craniata</taxon>
        <taxon>Vertebrata</taxon>
        <taxon>Euteleostomi</taxon>
        <taxon>Mammalia</taxon>
        <taxon>Eutheria</taxon>
        <taxon>Laurasiatheria</taxon>
        <taxon>Carnivora</taxon>
        <taxon>Caniformia</taxon>
        <taxon>Pinnipedia</taxon>
        <taxon>Phocidae</taxon>
        <taxon>Monachinae</taxon>
        <taxon>Monachini</taxon>
        <taxon>Neomonachus</taxon>
    </lineage>
</organism>
<dbReference type="FunFam" id="2.60.40.60:FF:000055">
    <property type="entry name" value="protocadherin-15 isoform X1"/>
    <property type="match status" value="1"/>
</dbReference>
<dbReference type="PANTHER" id="PTHR24025">
    <property type="entry name" value="DESMOGLEIN FAMILY MEMBER"/>
    <property type="match status" value="1"/>
</dbReference>
<feature type="domain" description="Cadherin" evidence="12">
    <location>
        <begin position="783"/>
        <end position="889"/>
    </location>
</feature>
<feature type="compositionally biased region" description="Basic and acidic residues" evidence="9">
    <location>
        <begin position="1593"/>
        <end position="1603"/>
    </location>
</feature>
<protein>
    <submittedName>
        <fullName evidence="14">Protocadherin-15 isoform X8</fullName>
    </submittedName>
</protein>
<evidence type="ECO:0000256" key="3">
    <source>
        <dbReference type="ARBA" id="ARBA00022737"/>
    </source>
</evidence>
<evidence type="ECO:0000256" key="4">
    <source>
        <dbReference type="ARBA" id="ARBA00022837"/>
    </source>
</evidence>
<evidence type="ECO:0000259" key="12">
    <source>
        <dbReference type="PROSITE" id="PS50268"/>
    </source>
</evidence>
<feature type="region of interest" description="Disordered" evidence="9">
    <location>
        <begin position="1821"/>
        <end position="1870"/>
    </location>
</feature>
<dbReference type="Pfam" id="PF23206">
    <property type="entry name" value="PCDH15_12th"/>
    <property type="match status" value="1"/>
</dbReference>
<feature type="region of interest" description="Disordered" evidence="9">
    <location>
        <begin position="1702"/>
        <end position="1745"/>
    </location>
</feature>
<feature type="domain" description="Cadherin" evidence="12">
    <location>
        <begin position="890"/>
        <end position="998"/>
    </location>
</feature>
<evidence type="ECO:0000256" key="11">
    <source>
        <dbReference type="SAM" id="SignalP"/>
    </source>
</evidence>
<dbReference type="GO" id="GO:0032420">
    <property type="term" value="C:stereocilium"/>
    <property type="evidence" value="ECO:0007669"/>
    <property type="project" value="InterPro"/>
</dbReference>
<evidence type="ECO:0000256" key="6">
    <source>
        <dbReference type="ARBA" id="ARBA00022989"/>
    </source>
</evidence>
<reference evidence="14" key="1">
    <citation type="submission" date="2025-08" db="UniProtKB">
        <authorList>
            <consortium name="RefSeq"/>
        </authorList>
    </citation>
    <scope>IDENTIFICATION</scope>
    <source>
        <tissue evidence="14">Blood</tissue>
    </source>
</reference>
<dbReference type="InterPro" id="IPR041149">
    <property type="entry name" value="EC_dom"/>
</dbReference>
<feature type="region of interest" description="Disordered" evidence="9">
    <location>
        <begin position="1562"/>
        <end position="1605"/>
    </location>
</feature>
<evidence type="ECO:0000256" key="8">
    <source>
        <dbReference type="PROSITE-ProRule" id="PRU00043"/>
    </source>
</evidence>
<keyword evidence="2 10" id="KW-0812">Transmembrane</keyword>
<dbReference type="GO" id="GO:0007156">
    <property type="term" value="P:homophilic cell adhesion via plasma membrane adhesion molecules"/>
    <property type="evidence" value="ECO:0007669"/>
    <property type="project" value="InterPro"/>
</dbReference>
<dbReference type="InterPro" id="IPR050971">
    <property type="entry name" value="Cadherin-domain_protein"/>
</dbReference>
<gene>
    <name evidence="14" type="primary">PCDH15</name>
</gene>
<dbReference type="Pfam" id="PF00028">
    <property type="entry name" value="Cadherin"/>
    <property type="match status" value="7"/>
</dbReference>
<keyword evidence="6 10" id="KW-1133">Transmembrane helix</keyword>
<dbReference type="InterPro" id="IPR056989">
    <property type="entry name" value="PCDH15_12th_dom"/>
</dbReference>
<feature type="region of interest" description="Disordered" evidence="9">
    <location>
        <begin position="1616"/>
        <end position="1635"/>
    </location>
</feature>
<dbReference type="FunFam" id="2.60.40.60:FF:000063">
    <property type="entry name" value="protocadherin-15 isoform X1"/>
    <property type="match status" value="1"/>
</dbReference>
<dbReference type="CDD" id="cd11304">
    <property type="entry name" value="Cadherin_repeat"/>
    <property type="match status" value="9"/>
</dbReference>
<dbReference type="FunFam" id="2.60.40.3430:FF:000001">
    <property type="entry name" value="protocadherin-15 isoform X1"/>
    <property type="match status" value="1"/>
</dbReference>
<sequence>MLRQFYLWKWLASGIILAALFTICFSQYDDDCKLARGGPPATIVAIDEESRNGTILVDNMLIKGTAGGPDPTIELSLKDNVDYWVLLDPVQQMLFLNSTGRVLDRDPPMNIHSIVVQVQCINKKVGTVIYHEVRIVVRDRNDNSPTFKHENYYATVNELTPVGTTLFTGFSGDNGATDIDDGPNGQIEYVIQYNPNDPDRAQNLNERRTTTTTLTVDVLDGDDLGPVFLPCVLVPNTPDCRPLTYQAAIPELRTPEELNPIIVTPPIQAVDQDRNIQPPSDRPGILYSILVGTPEDYPRFFHMHPRTAELSLLEPVNRDFHQKFDLVIKAEQDNGHPLPAFASLHIEILDENNQSPYFTMPSYQGYILESAPVGATISDSLNLTSPLRIVALDKDIEDMKDPELHLFLNDYTSVFTVTQTGITRYLTLLQPVDREEQQTYTFSITAFDGVQESEPVIVNIRVMDANDNTPTFPEISYNVYLYTDMSPGDSVIQLTAMDADEGSNGEITYEILVGAQGDFIINHTTGLITIAPRVALTVGRTYALTVQAADNAPSAERRHSICTVYIEVLPPNNQSPPRFPQLMYSLEISEAMRIGAVLLNLQATDREGDPISYTIENGDPQRVFNLSETTGILTLGKALDRESTDRYILIVTASDGRPDGTSTATVNVVVTDVNDNAPVFDPFLPRNLSVVEEETNAFVGQVRATDPDAGINGQVHYSLGNFNNLFRITSNGSIYTAVKLNREVRDYYELVVVAMDGAVHPRHSVLTLAIKVLDIDDNSPVFTNSTYTVVVEENLPAGTTFLQIEAKDVDLGANVSYRIRSPEVKHFFALHPFTGELSLLRSLDYESFPEQEASITFLVEAFDIYGTMPPGIATVTVIVKDMNDYPPVFSKRIYKGMVAPDAVKGTPITTVYAEDADPPGLPASHVRYRVDDVQFPYPASIFDVEEDSGRVITRVNLNEEPTTIFKLVVVAFDDGEPVMSSSATVKILVLHPGEIPRFTQEEYRPPPVSELATRGTMVGVISAAAINQSIVYSIVSGNEEDMFGINNITGVIYVNAPLDYETRTSYILRVQADSLEVVLANLRVPSKSNTAKVYIEIQDENDHPPVFQKKFYIGGVSEDARMFTSVLRVKATDKDTGNYSAMAYRLIIPPIKEGKEGFVVEAYTGLIKTAMLFHNMRRSYFKFQVIATDNYGQGLSGKADVLVSVVNQLDMQVIVSNVPPTLVEKKIEDLTEILDRYVQEQIPGAKVVVESIGARRHGDAFSLEDYTKCDLTVYAVDPQTNRAIDRNELFKFLDGKLLDINKDFQPHYGEGGRILEIRTPEAVTSIKKRGESLGYTEGALLALAFIIILCCIPAILVVLVSYRHRQAECTKTARIQSALPAAKPAAPAPAPVAVPPPPPPPPGAHLYEELGDSTILFLLYHFQQSRGNKAVLEDRKSPHTVMPFSSSSTIETHKQAHVDGSLKNNQPKSARKYTLTSDEDTLSIHSTLYKETLDPRPTNSDFLLRTDFIDSFLPRTQARSKSLRGPREMFQRMWNQPVRFPQRPVWELPRGPETIELEQWQSHRQEGAGETTETLPNKRGSSNPLPPVGDSNVAKRGETRHGEPLLIRGAEPLESLSSDSSCCSPSPQSSSSTLLTVSRTVELQSEPGIILSPADCSLELSPSVPCILNSPVFRRETPTCMLTVETRRNIFEILPKPPNISPLPPPPPLFPLSTPPSSPSSSPSPPLPSLTSLPPPSPPLPSPLSPPTWAPSIKCVCVPVVKHTVNVTPAEEIEPSVPQPPAPATVCRADPQREPKGILKHIKNLADLEKSVANMYSQIEKNFPPTHNSRLGSSCPPETESVEVTEHDQGSLHSIVEGPENPPHSQSASL</sequence>
<dbReference type="Pfam" id="PF18432">
    <property type="entry name" value="ECD"/>
    <property type="match status" value="1"/>
</dbReference>
<dbReference type="InterPro" id="IPR015919">
    <property type="entry name" value="Cadherin-like_sf"/>
</dbReference>
<feature type="domain" description="Cadherin" evidence="12">
    <location>
        <begin position="241"/>
        <end position="358"/>
    </location>
</feature>
<feature type="compositionally biased region" description="Polar residues" evidence="9">
    <location>
        <begin position="1571"/>
        <end position="1583"/>
    </location>
</feature>
<dbReference type="FunFam" id="2.60.40.60:FF:000054">
    <property type="entry name" value="protocadherin-15 isoform X1"/>
    <property type="match status" value="1"/>
</dbReference>
<keyword evidence="11" id="KW-0732">Signal</keyword>
<feature type="transmembrane region" description="Helical" evidence="10">
    <location>
        <begin position="1339"/>
        <end position="1362"/>
    </location>
</feature>
<accession>A0A2Y9HJB2</accession>
<dbReference type="GO" id="GO:0048839">
    <property type="term" value="P:inner ear development"/>
    <property type="evidence" value="ECO:0007669"/>
    <property type="project" value="InterPro"/>
</dbReference>
<evidence type="ECO:0000256" key="2">
    <source>
        <dbReference type="ARBA" id="ARBA00022692"/>
    </source>
</evidence>
<feature type="domain" description="Cadherin" evidence="12">
    <location>
        <begin position="1000"/>
        <end position="1107"/>
    </location>
</feature>
<proteinExistence type="predicted"/>
<dbReference type="InterPro" id="IPR020894">
    <property type="entry name" value="Cadherin_CS"/>
</dbReference>
<dbReference type="PROSITE" id="PS00232">
    <property type="entry name" value="CADHERIN_1"/>
    <property type="match status" value="4"/>
</dbReference>
<dbReference type="InterPro" id="IPR002126">
    <property type="entry name" value="Cadherin-like_dom"/>
</dbReference>
<dbReference type="SMART" id="SM00112">
    <property type="entry name" value="CA"/>
    <property type="match status" value="10"/>
</dbReference>
<dbReference type="PANTHER" id="PTHR24025:SF31">
    <property type="entry name" value="NEURAL-CADHERIN"/>
    <property type="match status" value="1"/>
</dbReference>
<dbReference type="CTD" id="65217"/>
<comment type="subcellular location">
    <subcellularLocation>
        <location evidence="1">Membrane</location>
    </subcellularLocation>
</comment>
<dbReference type="GO" id="GO:0007605">
    <property type="term" value="P:sensory perception of sound"/>
    <property type="evidence" value="ECO:0007669"/>
    <property type="project" value="InterPro"/>
</dbReference>
<evidence type="ECO:0000256" key="9">
    <source>
        <dbReference type="SAM" id="MobiDB-lite"/>
    </source>
</evidence>
<keyword evidence="5" id="KW-0130">Cell adhesion</keyword>
<feature type="domain" description="Cadherin" evidence="12">
    <location>
        <begin position="359"/>
        <end position="472"/>
    </location>
</feature>
<dbReference type="FunFam" id="2.60.40.60:FF:000050">
    <property type="entry name" value="protocadherin-15 isoform X1"/>
    <property type="match status" value="1"/>
</dbReference>
<dbReference type="FunFam" id="2.60.40.60:FF:000049">
    <property type="entry name" value="protocadherin-15 isoform X1"/>
    <property type="match status" value="1"/>
</dbReference>
<keyword evidence="13" id="KW-1185">Reference proteome</keyword>
<feature type="signal peptide" evidence="11">
    <location>
        <begin position="1"/>
        <end position="26"/>
    </location>
</feature>
<feature type="compositionally biased region" description="Polar residues" evidence="9">
    <location>
        <begin position="1821"/>
        <end position="1832"/>
    </location>
</feature>
<evidence type="ECO:0000313" key="14">
    <source>
        <dbReference type="RefSeq" id="XP_021551742.1"/>
    </source>
</evidence>
<evidence type="ECO:0000256" key="7">
    <source>
        <dbReference type="ARBA" id="ARBA00023136"/>
    </source>
</evidence>
<dbReference type="GO" id="GO:0005911">
    <property type="term" value="C:cell-cell junction"/>
    <property type="evidence" value="ECO:0007669"/>
    <property type="project" value="TreeGrafter"/>
</dbReference>
<keyword evidence="7 10" id="KW-0472">Membrane</keyword>
<evidence type="ECO:0000256" key="10">
    <source>
        <dbReference type="SAM" id="Phobius"/>
    </source>
</evidence>
<evidence type="ECO:0000313" key="13">
    <source>
        <dbReference type="Proteomes" id="UP000248481"/>
    </source>
</evidence>
<feature type="chain" id="PRO_5015900517" evidence="11">
    <location>
        <begin position="27"/>
        <end position="1870"/>
    </location>
</feature>
<dbReference type="FunFam" id="2.60.40.60:FF:000047">
    <property type="entry name" value="protocadherin-15 isoform X1"/>
    <property type="match status" value="1"/>
</dbReference>
<evidence type="ECO:0000256" key="5">
    <source>
        <dbReference type="ARBA" id="ARBA00022889"/>
    </source>
</evidence>
<dbReference type="RefSeq" id="XP_021551742.1">
    <property type="nucleotide sequence ID" value="XM_021696067.1"/>
</dbReference>
<evidence type="ECO:0000256" key="1">
    <source>
        <dbReference type="ARBA" id="ARBA00004370"/>
    </source>
</evidence>
<dbReference type="PROSITE" id="PS50268">
    <property type="entry name" value="CADHERIN_2"/>
    <property type="match status" value="9"/>
</dbReference>
<dbReference type="PRINTS" id="PR00205">
    <property type="entry name" value="CADHERIN"/>
</dbReference>
<name>A0A2Y9HJB2_NEOSC</name>
<dbReference type="InterPro" id="IPR030718">
    <property type="entry name" value="EC_dom_sf"/>
</dbReference>
<feature type="domain" description="Cadherin" evidence="12">
    <location>
        <begin position="473"/>
        <end position="579"/>
    </location>
</feature>
<dbReference type="FunFam" id="2.60.40.60:FF:000057">
    <property type="entry name" value="protocadherin-15 isoform X1"/>
    <property type="match status" value="1"/>
</dbReference>
<feature type="domain" description="Cadherin" evidence="12">
    <location>
        <begin position="1108"/>
        <end position="1222"/>
    </location>
</feature>
<dbReference type="GeneID" id="110585933"/>
<dbReference type="GO" id="GO:0005886">
    <property type="term" value="C:plasma membrane"/>
    <property type="evidence" value="ECO:0007669"/>
    <property type="project" value="InterPro"/>
</dbReference>
<keyword evidence="4 8" id="KW-0106">Calcium</keyword>
<dbReference type="FunFam" id="2.60.40.60:FF:000070">
    <property type="entry name" value="protocadherin-15 isoform X1"/>
    <property type="match status" value="1"/>
</dbReference>
<keyword evidence="3" id="KW-0677">Repeat</keyword>
<dbReference type="Proteomes" id="UP000248481">
    <property type="component" value="Chromosome 6"/>
</dbReference>
<dbReference type="Gene3D" id="2.60.40.3430">
    <property type="match status" value="1"/>
</dbReference>
<dbReference type="FunFam" id="2.60.40.60:FF:000056">
    <property type="entry name" value="protocadherin-15 isoform X1"/>
    <property type="match status" value="1"/>
</dbReference>